<evidence type="ECO:0000313" key="3">
    <source>
        <dbReference type="Proteomes" id="UP001500596"/>
    </source>
</evidence>
<dbReference type="EMBL" id="BAAAPK010000001">
    <property type="protein sequence ID" value="GAA1662301.1"/>
    <property type="molecule type" value="Genomic_DNA"/>
</dbReference>
<reference evidence="3" key="1">
    <citation type="journal article" date="2019" name="Int. J. Syst. Evol. Microbiol.">
        <title>The Global Catalogue of Microorganisms (GCM) 10K type strain sequencing project: providing services to taxonomists for standard genome sequencing and annotation.</title>
        <authorList>
            <consortium name="The Broad Institute Genomics Platform"/>
            <consortium name="The Broad Institute Genome Sequencing Center for Infectious Disease"/>
            <person name="Wu L."/>
            <person name="Ma J."/>
        </authorList>
    </citation>
    <scope>NUCLEOTIDE SEQUENCE [LARGE SCALE GENOMIC DNA]</scope>
    <source>
        <strain evidence="3">JCM 15575</strain>
    </source>
</reference>
<accession>A0ABP4RUW0</accession>
<gene>
    <name evidence="2" type="ORF">GCM10009807_02800</name>
</gene>
<protein>
    <submittedName>
        <fullName evidence="2">Alpha/beta hydrolase</fullName>
    </submittedName>
</protein>
<name>A0ABP4RUW0_9MICO</name>
<sequence>MLMACGLLAACAPSGSGSPSGPTHEAVDVSGTFDIGDGRRMFLECTGSGSPTVILVGGQRASAEDWAIVAEDVDSPSVYALVGADTRVCAYDRPGTPVGEAPSRSDPVDQPTTAADMVSDLRALVGAAGIEEPFVIVGHSAGGLAARLYAATYPDDVSGMVLVDALGEGLRDHMTAEQWAIQKPMLRGDIDASIAEYPALEWIEPDASFDQMRAAGGLKRMPLIVISADQPIGPTIPALKAAGVLGQEVPDDFGYVTDAAQVKSQADLAASVPGSIHVTETNSGHNVHIEQPALVAGAILDVVRLVRDGIDVATG</sequence>
<dbReference type="InterPro" id="IPR000073">
    <property type="entry name" value="AB_hydrolase_1"/>
</dbReference>
<dbReference type="SUPFAM" id="SSF53474">
    <property type="entry name" value="alpha/beta-Hydrolases"/>
    <property type="match status" value="1"/>
</dbReference>
<organism evidence="2 3">
    <name type="scientific">Microbacterium lacus</name>
    <dbReference type="NCBI Taxonomy" id="415217"/>
    <lineage>
        <taxon>Bacteria</taxon>
        <taxon>Bacillati</taxon>
        <taxon>Actinomycetota</taxon>
        <taxon>Actinomycetes</taxon>
        <taxon>Micrococcales</taxon>
        <taxon>Microbacteriaceae</taxon>
        <taxon>Microbacterium</taxon>
    </lineage>
</organism>
<keyword evidence="3" id="KW-1185">Reference proteome</keyword>
<evidence type="ECO:0000313" key="2">
    <source>
        <dbReference type="EMBL" id="GAA1662301.1"/>
    </source>
</evidence>
<dbReference type="InterPro" id="IPR029058">
    <property type="entry name" value="AB_hydrolase_fold"/>
</dbReference>
<feature type="domain" description="AB hydrolase-1" evidence="1">
    <location>
        <begin position="53"/>
        <end position="297"/>
    </location>
</feature>
<evidence type="ECO:0000259" key="1">
    <source>
        <dbReference type="Pfam" id="PF12697"/>
    </source>
</evidence>
<keyword evidence="2" id="KW-0378">Hydrolase</keyword>
<dbReference type="Gene3D" id="3.40.50.1820">
    <property type="entry name" value="alpha/beta hydrolase"/>
    <property type="match status" value="1"/>
</dbReference>
<dbReference type="PANTHER" id="PTHR43798:SF33">
    <property type="entry name" value="HYDROLASE, PUTATIVE (AFU_ORTHOLOGUE AFUA_2G14860)-RELATED"/>
    <property type="match status" value="1"/>
</dbReference>
<dbReference type="GO" id="GO:0016787">
    <property type="term" value="F:hydrolase activity"/>
    <property type="evidence" value="ECO:0007669"/>
    <property type="project" value="UniProtKB-KW"/>
</dbReference>
<dbReference type="Pfam" id="PF12697">
    <property type="entry name" value="Abhydrolase_6"/>
    <property type="match status" value="1"/>
</dbReference>
<dbReference type="InterPro" id="IPR050266">
    <property type="entry name" value="AB_hydrolase_sf"/>
</dbReference>
<proteinExistence type="predicted"/>
<dbReference type="Proteomes" id="UP001500596">
    <property type="component" value="Unassembled WGS sequence"/>
</dbReference>
<dbReference type="PANTHER" id="PTHR43798">
    <property type="entry name" value="MONOACYLGLYCEROL LIPASE"/>
    <property type="match status" value="1"/>
</dbReference>
<comment type="caution">
    <text evidence="2">The sequence shown here is derived from an EMBL/GenBank/DDBJ whole genome shotgun (WGS) entry which is preliminary data.</text>
</comment>